<name>W2R1V5_PHYN3</name>
<dbReference type="OrthoDB" id="103564at2759"/>
<dbReference type="VEuPathDB" id="FungiDB:PPTG_21563"/>
<feature type="compositionally biased region" description="Basic and acidic residues" evidence="1">
    <location>
        <begin position="119"/>
        <end position="137"/>
    </location>
</feature>
<dbReference type="EMBL" id="KI669566">
    <property type="protein sequence ID" value="ETN18490.1"/>
    <property type="molecule type" value="Genomic_DNA"/>
</dbReference>
<dbReference type="GO" id="GO:0003676">
    <property type="term" value="F:nucleic acid binding"/>
    <property type="evidence" value="ECO:0007669"/>
    <property type="project" value="InterPro"/>
</dbReference>
<evidence type="ECO:0000313" key="2">
    <source>
        <dbReference type="EMBL" id="ETN18490.1"/>
    </source>
</evidence>
<dbReference type="RefSeq" id="XP_008896619.1">
    <property type="nucleotide sequence ID" value="XM_008898371.1"/>
</dbReference>
<dbReference type="AlphaFoldDB" id="W2R1V5"/>
<feature type="region of interest" description="Disordered" evidence="1">
    <location>
        <begin position="219"/>
        <end position="242"/>
    </location>
</feature>
<feature type="region of interest" description="Disordered" evidence="1">
    <location>
        <begin position="115"/>
        <end position="139"/>
    </location>
</feature>
<evidence type="ECO:0000256" key="1">
    <source>
        <dbReference type="SAM" id="MobiDB-lite"/>
    </source>
</evidence>
<proteinExistence type="predicted"/>
<evidence type="ECO:0000313" key="3">
    <source>
        <dbReference type="Proteomes" id="UP000018817"/>
    </source>
</evidence>
<dbReference type="GeneID" id="20190162"/>
<reference evidence="3" key="1">
    <citation type="submission" date="2011-12" db="EMBL/GenBank/DDBJ databases">
        <authorList>
            <consortium name="The Broad Institute Genome Sequencing Platform"/>
            <person name="Russ C."/>
            <person name="Tyler B."/>
            <person name="Panabieres F."/>
            <person name="Shan W."/>
            <person name="Tripathy S."/>
            <person name="Grunwald N."/>
            <person name="Machado M."/>
            <person name="Young S.K."/>
            <person name="Zeng Q."/>
            <person name="Gargeya S."/>
            <person name="Fitzgerald M."/>
            <person name="Haas B."/>
            <person name="Abouelleil A."/>
            <person name="Alvarado L."/>
            <person name="Arachchi H.M."/>
            <person name="Berlin A."/>
            <person name="Chapman S.B."/>
            <person name="Gearin G."/>
            <person name="Goldberg J."/>
            <person name="Griggs A."/>
            <person name="Gujja S."/>
            <person name="Hansen M."/>
            <person name="Heiman D."/>
            <person name="Howarth C."/>
            <person name="Larimer J."/>
            <person name="Lui A."/>
            <person name="MacDonald P.J.P."/>
            <person name="McCowen C."/>
            <person name="Montmayeur A."/>
            <person name="Murphy C."/>
            <person name="Neiman D."/>
            <person name="Pearson M."/>
            <person name="Priest M."/>
            <person name="Roberts A."/>
            <person name="Saif S."/>
            <person name="Shea T."/>
            <person name="Sisk P."/>
            <person name="Stolte C."/>
            <person name="Sykes S."/>
            <person name="Wortman J."/>
            <person name="Nusbaum C."/>
            <person name="Birren B."/>
        </authorList>
    </citation>
    <scope>NUCLEOTIDE SEQUENCE [LARGE SCALE GENOMIC DNA]</scope>
    <source>
        <strain evidence="3">INRA-310</strain>
    </source>
</reference>
<organism evidence="2 3">
    <name type="scientific">Phytophthora nicotianae (strain INRA-310)</name>
    <name type="common">Phytophthora parasitica</name>
    <dbReference type="NCBI Taxonomy" id="761204"/>
    <lineage>
        <taxon>Eukaryota</taxon>
        <taxon>Sar</taxon>
        <taxon>Stramenopiles</taxon>
        <taxon>Oomycota</taxon>
        <taxon>Peronosporomycetes</taxon>
        <taxon>Peronosporales</taxon>
        <taxon>Peronosporaceae</taxon>
        <taxon>Phytophthora</taxon>
    </lineage>
</organism>
<reference evidence="2 3" key="2">
    <citation type="submission" date="2013-11" db="EMBL/GenBank/DDBJ databases">
        <title>The Genome Sequence of Phytophthora parasitica INRA-310.</title>
        <authorList>
            <consortium name="The Broad Institute Genomics Platform"/>
            <person name="Russ C."/>
            <person name="Tyler B."/>
            <person name="Panabieres F."/>
            <person name="Shan W."/>
            <person name="Tripathy S."/>
            <person name="Grunwald N."/>
            <person name="Machado M."/>
            <person name="Johnson C.S."/>
            <person name="Arredondo F."/>
            <person name="Hong C."/>
            <person name="Coffey M."/>
            <person name="Young S.K."/>
            <person name="Zeng Q."/>
            <person name="Gargeya S."/>
            <person name="Fitzgerald M."/>
            <person name="Abouelleil A."/>
            <person name="Alvarado L."/>
            <person name="Chapman S.B."/>
            <person name="Gainer-Dewar J."/>
            <person name="Goldberg J."/>
            <person name="Griggs A."/>
            <person name="Gujja S."/>
            <person name="Hansen M."/>
            <person name="Howarth C."/>
            <person name="Imamovic A."/>
            <person name="Ireland A."/>
            <person name="Larimer J."/>
            <person name="McCowan C."/>
            <person name="Murphy C."/>
            <person name="Pearson M."/>
            <person name="Poon T.W."/>
            <person name="Priest M."/>
            <person name="Roberts A."/>
            <person name="Saif S."/>
            <person name="Shea T."/>
            <person name="Sykes S."/>
            <person name="Wortman J."/>
            <person name="Nusbaum C."/>
            <person name="Birren B."/>
        </authorList>
    </citation>
    <scope>NUCLEOTIDE SEQUENCE [LARGE SCALE GENOMIC DNA]</scope>
    <source>
        <strain evidence="2 3">INRA-310</strain>
    </source>
</reference>
<protein>
    <submittedName>
        <fullName evidence="2">Uncharacterized protein</fullName>
    </submittedName>
</protein>
<sequence>MREPGSEWDLGLPPFVSYAHGRQYDNVGQLEAAIVAAWDSIEQEYLLTLLESMPRRCLDVIKGEVSYLNSASQLALHTEKSAEMCTKVGGAIKLARTVHDGMEAEARKNKKLVRGRTRGNTEEHGIAGEHGGREERRLRKTTKLRKNTTEHRVVDEYVKSSNIAFGLMLLHMDADYHHVVDNCEEAWTAFSTKTTARNMYESLKYNRNTESTRQQEVHKAATTSFPTRHVLLPPTGRYETRQ</sequence>
<dbReference type="Proteomes" id="UP000018817">
    <property type="component" value="Unassembled WGS sequence"/>
</dbReference>
<gene>
    <name evidence="2" type="ORF">PPTG_21563</name>
</gene>
<dbReference type="Gene3D" id="3.30.420.10">
    <property type="entry name" value="Ribonuclease H-like superfamily/Ribonuclease H"/>
    <property type="match status" value="1"/>
</dbReference>
<dbReference type="InterPro" id="IPR036397">
    <property type="entry name" value="RNaseH_sf"/>
</dbReference>
<accession>W2R1V5</accession>